<name>A0A5B7EB34_PORTR</name>
<gene>
    <name evidence="2" type="ORF">E2C01_023826</name>
</gene>
<evidence type="ECO:0000313" key="3">
    <source>
        <dbReference type="Proteomes" id="UP000324222"/>
    </source>
</evidence>
<evidence type="ECO:0000256" key="1">
    <source>
        <dbReference type="SAM" id="MobiDB-lite"/>
    </source>
</evidence>
<evidence type="ECO:0000313" key="2">
    <source>
        <dbReference type="EMBL" id="MPC30559.1"/>
    </source>
</evidence>
<proteinExistence type="predicted"/>
<keyword evidence="3" id="KW-1185">Reference proteome</keyword>
<organism evidence="2 3">
    <name type="scientific">Portunus trituberculatus</name>
    <name type="common">Swimming crab</name>
    <name type="synonym">Neptunus trituberculatus</name>
    <dbReference type="NCBI Taxonomy" id="210409"/>
    <lineage>
        <taxon>Eukaryota</taxon>
        <taxon>Metazoa</taxon>
        <taxon>Ecdysozoa</taxon>
        <taxon>Arthropoda</taxon>
        <taxon>Crustacea</taxon>
        <taxon>Multicrustacea</taxon>
        <taxon>Malacostraca</taxon>
        <taxon>Eumalacostraca</taxon>
        <taxon>Eucarida</taxon>
        <taxon>Decapoda</taxon>
        <taxon>Pleocyemata</taxon>
        <taxon>Brachyura</taxon>
        <taxon>Eubrachyura</taxon>
        <taxon>Portunoidea</taxon>
        <taxon>Portunidae</taxon>
        <taxon>Portuninae</taxon>
        <taxon>Portunus</taxon>
    </lineage>
</organism>
<sequence length="100" mass="11558">MSSSSKQSEQLCFQESRLEIDWRDPQPSCFLNNEKVNERSTYRRDEREVVTGEHIFQVSPSGAISPHVARITCSQRRARSSAHHQLAARALPYQKENKEN</sequence>
<accession>A0A5B7EB34</accession>
<comment type="caution">
    <text evidence="2">The sequence shown here is derived from an EMBL/GenBank/DDBJ whole genome shotgun (WGS) entry which is preliminary data.</text>
</comment>
<protein>
    <submittedName>
        <fullName evidence="2">Uncharacterized protein</fullName>
    </submittedName>
</protein>
<reference evidence="2 3" key="1">
    <citation type="submission" date="2019-05" db="EMBL/GenBank/DDBJ databases">
        <title>Another draft genome of Portunus trituberculatus and its Hox gene families provides insights of decapod evolution.</title>
        <authorList>
            <person name="Jeong J.-H."/>
            <person name="Song I."/>
            <person name="Kim S."/>
            <person name="Choi T."/>
            <person name="Kim D."/>
            <person name="Ryu S."/>
            <person name="Kim W."/>
        </authorList>
    </citation>
    <scope>NUCLEOTIDE SEQUENCE [LARGE SCALE GENOMIC DNA]</scope>
    <source>
        <tissue evidence="2">Muscle</tissue>
    </source>
</reference>
<dbReference type="Proteomes" id="UP000324222">
    <property type="component" value="Unassembled WGS sequence"/>
</dbReference>
<dbReference type="AlphaFoldDB" id="A0A5B7EB34"/>
<dbReference type="EMBL" id="VSRR010002278">
    <property type="protein sequence ID" value="MPC30559.1"/>
    <property type="molecule type" value="Genomic_DNA"/>
</dbReference>
<feature type="region of interest" description="Disordered" evidence="1">
    <location>
        <begin position="79"/>
        <end position="100"/>
    </location>
</feature>